<evidence type="ECO:0000313" key="10">
    <source>
        <dbReference type="Proteomes" id="UP000283732"/>
    </source>
</evidence>
<dbReference type="GO" id="GO:0004065">
    <property type="term" value="F:arylsulfatase activity"/>
    <property type="evidence" value="ECO:0007669"/>
    <property type="project" value="TreeGrafter"/>
</dbReference>
<dbReference type="AlphaFoldDB" id="A0A414XS65"/>
<comment type="caution">
    <text evidence="9">The sequence shown here is derived from an EMBL/GenBank/DDBJ whole genome shotgun (WGS) entry which is preliminary data.</text>
</comment>
<evidence type="ECO:0000256" key="1">
    <source>
        <dbReference type="ARBA" id="ARBA00001913"/>
    </source>
</evidence>
<proteinExistence type="inferred from homology"/>
<dbReference type="PROSITE" id="PS51257">
    <property type="entry name" value="PROKAR_LIPOPROTEIN"/>
    <property type="match status" value="1"/>
</dbReference>
<dbReference type="SUPFAM" id="SSF53649">
    <property type="entry name" value="Alkaline phosphatase-like"/>
    <property type="match status" value="1"/>
</dbReference>
<dbReference type="CDD" id="cd16144">
    <property type="entry name" value="ARS_like"/>
    <property type="match status" value="1"/>
</dbReference>
<dbReference type="Pfam" id="PF00884">
    <property type="entry name" value="Sulfatase"/>
    <property type="match status" value="1"/>
</dbReference>
<feature type="modified residue" description="3-oxoalanine (Ser)" evidence="7">
    <location>
        <position position="75"/>
    </location>
</feature>
<evidence type="ECO:0000256" key="3">
    <source>
        <dbReference type="ARBA" id="ARBA00022723"/>
    </source>
</evidence>
<dbReference type="PROSITE" id="PS00149">
    <property type="entry name" value="SULFATASE_2"/>
    <property type="match status" value="1"/>
</dbReference>
<evidence type="ECO:0000256" key="7">
    <source>
        <dbReference type="PIRSR" id="PIRSR600917-52"/>
    </source>
</evidence>
<accession>A0A414XS65</accession>
<sequence>MGKCVPFCIVGSLSCCPFAGYAQLQRPNIVLINIDDFGWADMSSNGSGYYETPNIDRLREKGIWIDEAYAGAANSAPSRACLLTGMYTPRHGIYTVGEPNRGDERKRKLIAVPNRRSLEAGIRVLPEILKEAGYRTCHIGKWHVTDDPSRNGIDFNIAGNHAGHPESYFSPYRNQNLPDGPKGEYLMDRLGTEAVEFLRKVDKSRPFFLYYATYAVHTPLQAKDSLIEKYENKTPTSAHDNPVYAAMVENMDYNVGRVLDEIEALGLGENTLIVFTSDNGGVYGISRQWPLRAGKGSFYEGGIRIPMIVYQKGRLEKRSIDDIPVMQIDLFPTFLEIAGIEDSSLQLDGISLLPLLQGKQTDLSQRPLFWHFPAYLEGSAKETVETGCDGFRTRPVSVVRLGDWKLVEHYETGKVELYNIRTDISEKEDVASLNKSKRDELFGILQSWKQRVQAPVPTDLNPNYKEFSDESMVKQ</sequence>
<evidence type="ECO:0000313" key="9">
    <source>
        <dbReference type="EMBL" id="RHH76749.1"/>
    </source>
</evidence>
<dbReference type="InterPro" id="IPR000917">
    <property type="entry name" value="Sulfatase_N"/>
</dbReference>
<comment type="similarity">
    <text evidence="2">Belongs to the sulfatase family.</text>
</comment>
<evidence type="ECO:0000259" key="8">
    <source>
        <dbReference type="Pfam" id="PF00884"/>
    </source>
</evidence>
<dbReference type="PANTHER" id="PTHR42693">
    <property type="entry name" value="ARYLSULFATASE FAMILY MEMBER"/>
    <property type="match status" value="1"/>
</dbReference>
<gene>
    <name evidence="9" type="ORF">DW191_12400</name>
</gene>
<name>A0A414XS65_9BACT</name>
<dbReference type="PANTHER" id="PTHR42693:SF42">
    <property type="entry name" value="ARYLSULFATASE G"/>
    <property type="match status" value="1"/>
</dbReference>
<dbReference type="InterPro" id="IPR050738">
    <property type="entry name" value="Sulfatase"/>
</dbReference>
<comment type="cofactor">
    <cofactor evidence="1">
        <name>Ca(2+)</name>
        <dbReference type="ChEBI" id="CHEBI:29108"/>
    </cofactor>
</comment>
<dbReference type="RefSeq" id="WP_122291208.1">
    <property type="nucleotide sequence ID" value="NZ_QRKC01000005.1"/>
</dbReference>
<reference evidence="9 10" key="1">
    <citation type="submission" date="2018-08" db="EMBL/GenBank/DDBJ databases">
        <title>A genome reference for cultivated species of the human gut microbiota.</title>
        <authorList>
            <person name="Zou Y."/>
            <person name="Xue W."/>
            <person name="Luo G."/>
        </authorList>
    </citation>
    <scope>NUCLEOTIDE SEQUENCE [LARGE SCALE GENOMIC DNA]</scope>
    <source>
        <strain evidence="9 10">AM16-50</strain>
    </source>
</reference>
<comment type="PTM">
    <text evidence="7">The conversion to 3-oxoalanine (also known as C-formylglycine, FGly), of a serine or cysteine residue in prokaryotes and of a cysteine residue in eukaryotes, is critical for catalytic activity.</text>
</comment>
<dbReference type="GO" id="GO:0046872">
    <property type="term" value="F:metal ion binding"/>
    <property type="evidence" value="ECO:0007669"/>
    <property type="project" value="UniProtKB-KW"/>
</dbReference>
<dbReference type="InterPro" id="IPR017850">
    <property type="entry name" value="Alkaline_phosphatase_core_sf"/>
</dbReference>
<organism evidence="9 10">
    <name type="scientific">Parabacteroides merdae</name>
    <dbReference type="NCBI Taxonomy" id="46503"/>
    <lineage>
        <taxon>Bacteria</taxon>
        <taxon>Pseudomonadati</taxon>
        <taxon>Bacteroidota</taxon>
        <taxon>Bacteroidia</taxon>
        <taxon>Bacteroidales</taxon>
        <taxon>Tannerellaceae</taxon>
        <taxon>Parabacteroides</taxon>
    </lineage>
</organism>
<evidence type="ECO:0000256" key="6">
    <source>
        <dbReference type="ARBA" id="ARBA00022837"/>
    </source>
</evidence>
<keyword evidence="5" id="KW-0378">Hydrolase</keyword>
<evidence type="ECO:0000256" key="4">
    <source>
        <dbReference type="ARBA" id="ARBA00022729"/>
    </source>
</evidence>
<keyword evidence="4" id="KW-0732">Signal</keyword>
<dbReference type="Gene3D" id="3.30.1120.10">
    <property type="match status" value="1"/>
</dbReference>
<feature type="domain" description="Sulfatase N-terminal" evidence="8">
    <location>
        <begin position="27"/>
        <end position="340"/>
    </location>
</feature>
<keyword evidence="3" id="KW-0479">Metal-binding</keyword>
<dbReference type="Proteomes" id="UP000283732">
    <property type="component" value="Unassembled WGS sequence"/>
</dbReference>
<evidence type="ECO:0000256" key="2">
    <source>
        <dbReference type="ARBA" id="ARBA00008779"/>
    </source>
</evidence>
<dbReference type="Gene3D" id="3.40.720.10">
    <property type="entry name" value="Alkaline Phosphatase, subunit A"/>
    <property type="match status" value="1"/>
</dbReference>
<evidence type="ECO:0000256" key="5">
    <source>
        <dbReference type="ARBA" id="ARBA00022801"/>
    </source>
</evidence>
<dbReference type="InterPro" id="IPR024607">
    <property type="entry name" value="Sulfatase_CS"/>
</dbReference>
<keyword evidence="6" id="KW-0106">Calcium</keyword>
<protein>
    <recommendedName>
        <fullName evidence="8">Sulfatase N-terminal domain-containing protein</fullName>
    </recommendedName>
</protein>
<dbReference type="EMBL" id="QRKC01000005">
    <property type="protein sequence ID" value="RHH76749.1"/>
    <property type="molecule type" value="Genomic_DNA"/>
</dbReference>